<dbReference type="PANTHER" id="PTHR33393:SF13">
    <property type="entry name" value="PGA BIOSYNTHESIS PROTEIN CAPA"/>
    <property type="match status" value="1"/>
</dbReference>
<dbReference type="CDD" id="cd07381">
    <property type="entry name" value="MPP_CapA"/>
    <property type="match status" value="1"/>
</dbReference>
<dbReference type="InterPro" id="IPR019079">
    <property type="entry name" value="Capsule_synth_CapA"/>
</dbReference>
<protein>
    <submittedName>
        <fullName evidence="5">Poly-gamma-glutamate synthesis protein (Capsule biosynthesis protein)</fullName>
    </submittedName>
</protein>
<reference evidence="5 6" key="1">
    <citation type="submission" date="2019-06" db="EMBL/GenBank/DDBJ databases">
        <title>Sequencing the genomes of 1000 actinobacteria strains.</title>
        <authorList>
            <person name="Klenk H.-P."/>
        </authorList>
    </citation>
    <scope>NUCLEOTIDE SEQUENCE [LARGE SCALE GENOMIC DNA]</scope>
    <source>
        <strain evidence="5 6">DSM 45015</strain>
    </source>
</reference>
<dbReference type="Pfam" id="PF09587">
    <property type="entry name" value="PGA_cap"/>
    <property type="match status" value="1"/>
</dbReference>
<dbReference type="InterPro" id="IPR029052">
    <property type="entry name" value="Metallo-depent_PP-like"/>
</dbReference>
<evidence type="ECO:0000313" key="6">
    <source>
        <dbReference type="Proteomes" id="UP000317422"/>
    </source>
</evidence>
<evidence type="ECO:0000256" key="1">
    <source>
        <dbReference type="ARBA" id="ARBA00005662"/>
    </source>
</evidence>
<feature type="signal peptide" evidence="3">
    <location>
        <begin position="1"/>
        <end position="30"/>
    </location>
</feature>
<proteinExistence type="inferred from homology"/>
<dbReference type="PROSITE" id="PS51257">
    <property type="entry name" value="PROKAR_LIPOPROTEIN"/>
    <property type="match status" value="1"/>
</dbReference>
<keyword evidence="6" id="KW-1185">Reference proteome</keyword>
<feature type="chain" id="PRO_5022216594" evidence="3">
    <location>
        <begin position="31"/>
        <end position="379"/>
    </location>
</feature>
<comment type="caution">
    <text evidence="5">The sequence shown here is derived from an EMBL/GenBank/DDBJ whole genome shotgun (WGS) entry which is preliminary data.</text>
</comment>
<dbReference type="PANTHER" id="PTHR33393">
    <property type="entry name" value="POLYGLUTAMINE SYNTHESIS ACCESSORY PROTEIN RV0574C-RELATED"/>
    <property type="match status" value="1"/>
</dbReference>
<dbReference type="EMBL" id="VFQC01000002">
    <property type="protein sequence ID" value="TQN28739.1"/>
    <property type="molecule type" value="Genomic_DNA"/>
</dbReference>
<dbReference type="AlphaFoldDB" id="A0A543NAA6"/>
<feature type="domain" description="Capsule synthesis protein CapA" evidence="4">
    <location>
        <begin position="65"/>
        <end position="309"/>
    </location>
</feature>
<dbReference type="SUPFAM" id="SSF56300">
    <property type="entry name" value="Metallo-dependent phosphatases"/>
    <property type="match status" value="1"/>
</dbReference>
<dbReference type="RefSeq" id="WP_246062462.1">
    <property type="nucleotide sequence ID" value="NZ_VFQC01000002.1"/>
</dbReference>
<dbReference type="SMART" id="SM00854">
    <property type="entry name" value="PGA_cap"/>
    <property type="match status" value="1"/>
</dbReference>
<evidence type="ECO:0000313" key="5">
    <source>
        <dbReference type="EMBL" id="TQN28739.1"/>
    </source>
</evidence>
<accession>A0A543NAA6</accession>
<sequence>MTRLTARHPRVSPSLRYSAGLLATALVAAACSTSAPDDTPDEQDTADDDSSSGPPEKSGEAQPVTVAFGGDVHFEGELRQRLDSDPTSALSPVGDAFSDADIAMVNLETAVTEGGTPAPDKQFRFRAPASAFDALDAANADLATVANNHGMDYGADGLRDTLDNAEDAGFPVVGAGESAEEAYSPHVVETNGTSVAFIGATDVLNTNLIDAWTAKEDSAGLASAKGEQRQRLVSAVSSAAEEADHVVTYLHWGAEGDHCPRQHAPGLARELVGAGADAVVGGHAHVLSPGGYIDDSYVHYGLGNFAFYNYQGPTAESGVLTLTLDQGEVTGDSWQPARIEGGVPRPYEGAAAEDARTEWRNLGAGCSAELFDPSAEQAG</sequence>
<dbReference type="Proteomes" id="UP000317422">
    <property type="component" value="Unassembled WGS sequence"/>
</dbReference>
<evidence type="ECO:0000256" key="3">
    <source>
        <dbReference type="SAM" id="SignalP"/>
    </source>
</evidence>
<keyword evidence="3" id="KW-0732">Signal</keyword>
<evidence type="ECO:0000256" key="2">
    <source>
        <dbReference type="SAM" id="MobiDB-lite"/>
    </source>
</evidence>
<dbReference type="InterPro" id="IPR052169">
    <property type="entry name" value="CW_Biosynth-Accessory"/>
</dbReference>
<feature type="region of interest" description="Disordered" evidence="2">
    <location>
        <begin position="31"/>
        <end position="63"/>
    </location>
</feature>
<dbReference type="Gene3D" id="3.60.21.10">
    <property type="match status" value="1"/>
</dbReference>
<organism evidence="5 6">
    <name type="scientific">Haloactinospora alba</name>
    <dbReference type="NCBI Taxonomy" id="405555"/>
    <lineage>
        <taxon>Bacteria</taxon>
        <taxon>Bacillati</taxon>
        <taxon>Actinomycetota</taxon>
        <taxon>Actinomycetes</taxon>
        <taxon>Streptosporangiales</taxon>
        <taxon>Nocardiopsidaceae</taxon>
        <taxon>Haloactinospora</taxon>
    </lineage>
</organism>
<name>A0A543NAA6_9ACTN</name>
<gene>
    <name evidence="5" type="ORF">FHX37_4103</name>
</gene>
<comment type="similarity">
    <text evidence="1">Belongs to the CapA family.</text>
</comment>
<evidence type="ECO:0000259" key="4">
    <source>
        <dbReference type="SMART" id="SM00854"/>
    </source>
</evidence>
<feature type="compositionally biased region" description="Acidic residues" evidence="2">
    <location>
        <begin position="38"/>
        <end position="50"/>
    </location>
</feature>